<gene>
    <name evidence="6" type="ORF">FGG08_004410</name>
</gene>
<evidence type="ECO:0000256" key="1">
    <source>
        <dbReference type="ARBA" id="ARBA00004141"/>
    </source>
</evidence>
<dbReference type="OrthoDB" id="194358at2759"/>
<name>A0A9P8I0G0_9PEZI</name>
<dbReference type="InterPro" id="IPR002523">
    <property type="entry name" value="MgTranspt_CorA/ZnTranspt_ZntB"/>
</dbReference>
<dbReference type="GO" id="GO:0046873">
    <property type="term" value="F:metal ion transmembrane transporter activity"/>
    <property type="evidence" value="ECO:0007669"/>
    <property type="project" value="InterPro"/>
</dbReference>
<dbReference type="AlphaFoldDB" id="A0A9P8I0G0"/>
<protein>
    <recommendedName>
        <fullName evidence="8">Transmembrane protein</fullName>
    </recommendedName>
</protein>
<dbReference type="Proteomes" id="UP000698800">
    <property type="component" value="Unassembled WGS sequence"/>
</dbReference>
<evidence type="ECO:0000313" key="6">
    <source>
        <dbReference type="EMBL" id="KAH0539016.1"/>
    </source>
</evidence>
<evidence type="ECO:0000256" key="3">
    <source>
        <dbReference type="ARBA" id="ARBA00022989"/>
    </source>
</evidence>
<evidence type="ECO:0000256" key="5">
    <source>
        <dbReference type="SAM" id="Phobius"/>
    </source>
</evidence>
<keyword evidence="3 5" id="KW-1133">Transmembrane helix</keyword>
<evidence type="ECO:0000256" key="2">
    <source>
        <dbReference type="ARBA" id="ARBA00022692"/>
    </source>
</evidence>
<reference evidence="6" key="1">
    <citation type="submission" date="2021-03" db="EMBL/GenBank/DDBJ databases">
        <title>Comparative genomics and phylogenomic investigation of the class Geoglossomycetes provide insights into ecological specialization and systematics.</title>
        <authorList>
            <person name="Melie T."/>
            <person name="Pirro S."/>
            <person name="Miller A.N."/>
            <person name="Quandt A."/>
        </authorList>
    </citation>
    <scope>NUCLEOTIDE SEQUENCE</scope>
    <source>
        <strain evidence="6">GBOQ0MN5Z8</strain>
    </source>
</reference>
<evidence type="ECO:0008006" key="8">
    <source>
        <dbReference type="Google" id="ProtNLM"/>
    </source>
</evidence>
<dbReference type="GO" id="GO:0016020">
    <property type="term" value="C:membrane"/>
    <property type="evidence" value="ECO:0007669"/>
    <property type="project" value="UniProtKB-SubCell"/>
</dbReference>
<evidence type="ECO:0000313" key="7">
    <source>
        <dbReference type="Proteomes" id="UP000698800"/>
    </source>
</evidence>
<feature type="transmembrane region" description="Helical" evidence="5">
    <location>
        <begin position="20"/>
        <end position="38"/>
    </location>
</feature>
<dbReference type="SUPFAM" id="SSF144083">
    <property type="entry name" value="Magnesium transport protein CorA, transmembrane region"/>
    <property type="match status" value="1"/>
</dbReference>
<evidence type="ECO:0000256" key="4">
    <source>
        <dbReference type="ARBA" id="ARBA00023136"/>
    </source>
</evidence>
<dbReference type="EMBL" id="JAGHQL010000089">
    <property type="protein sequence ID" value="KAH0539016.1"/>
    <property type="molecule type" value="Genomic_DNA"/>
</dbReference>
<feature type="transmembrane region" description="Helical" evidence="5">
    <location>
        <begin position="345"/>
        <end position="364"/>
    </location>
</feature>
<comment type="subcellular location">
    <subcellularLocation>
        <location evidence="1">Membrane</location>
        <topology evidence="1">Multi-pass membrane protein</topology>
    </subcellularLocation>
</comment>
<proteinExistence type="predicted"/>
<sequence>MADPSSSGPGPSYDTYADYVASVYGVRYGGFAWLVGFLRKGYEVRFWEYQQPQIEIHVLDSVNDTLESWSFVAPRRGPVDQSFLNVLRKPPSERRTRLILLQCGQLGDTNGSYIDAIGLHYLLDPYFFSAHFDLCRDLTESGIIGRSYGPSALPSGRRFLQIVTDRKNSFMTATWRISSQERTFIVLGLDHSNPDRLTKLRDELLKDNSPIKTRIYDENPADYLFPYVRDSARAAASLCNRHAHFDADPDGIHGASPFTWQWNQSNRRALISSMNSLARFVAYPEIDTGVRPLKLRSLLPDYAALIKEAEVTGLDFQGLLQQRANSAAMEETKRGIAQADSVRRLALVAFVFIPLNFATSFFGMNFEQLGTGTLNIGYFFLLAALAGGLSLALSTTLKPIEAAWLQARYRFALREYQDNDKELVASITKRQIIWAFVRRHFPPARMVYESWEDAKYNSDNPDELPLFTTLYSIGCNGARSRARRLWNSGPFAAKPAADAPQDRPEA</sequence>
<dbReference type="InterPro" id="IPR045863">
    <property type="entry name" value="CorA_TM1_TM2"/>
</dbReference>
<dbReference type="Pfam" id="PF01544">
    <property type="entry name" value="CorA"/>
    <property type="match status" value="1"/>
</dbReference>
<accession>A0A9P8I0G0</accession>
<feature type="transmembrane region" description="Helical" evidence="5">
    <location>
        <begin position="376"/>
        <end position="397"/>
    </location>
</feature>
<dbReference type="Gene3D" id="1.20.58.340">
    <property type="entry name" value="Magnesium transport protein CorA, transmembrane region"/>
    <property type="match status" value="1"/>
</dbReference>
<organism evidence="6 7">
    <name type="scientific">Glutinoglossum americanum</name>
    <dbReference type="NCBI Taxonomy" id="1670608"/>
    <lineage>
        <taxon>Eukaryota</taxon>
        <taxon>Fungi</taxon>
        <taxon>Dikarya</taxon>
        <taxon>Ascomycota</taxon>
        <taxon>Pezizomycotina</taxon>
        <taxon>Geoglossomycetes</taxon>
        <taxon>Geoglossales</taxon>
        <taxon>Geoglossaceae</taxon>
        <taxon>Glutinoglossum</taxon>
    </lineage>
</organism>
<keyword evidence="7" id="KW-1185">Reference proteome</keyword>
<keyword evidence="4 5" id="KW-0472">Membrane</keyword>
<comment type="caution">
    <text evidence="6">The sequence shown here is derived from an EMBL/GenBank/DDBJ whole genome shotgun (WGS) entry which is preliminary data.</text>
</comment>
<keyword evidence="2 5" id="KW-0812">Transmembrane</keyword>